<evidence type="ECO:0000256" key="1">
    <source>
        <dbReference type="ARBA" id="ARBA00009467"/>
    </source>
</evidence>
<dbReference type="InterPro" id="IPR003671">
    <property type="entry name" value="SPIN/Ssty"/>
</dbReference>
<proteinExistence type="inferred from homology"/>
<sequence>METPSGKTPGQRSRADAGHAGGSASIGKKWTSCKKQPSSAGRSQPVSQPSRTVEAAGFSTGGQRERLLTQWKGTTLDRVPVSPSLYLIKCDGFDRFLHLKSSPIGRTMVTFQISDAHLADTIGKAVGHTTHPYNEHMAFHHLEKDPVLYMYQLLDDYKEGNLHILSNSNDSPPAERELGEVADSPVGKQLIKFDDDFHIFACDLVKTS</sequence>
<evidence type="ECO:0000256" key="2">
    <source>
        <dbReference type="SAM" id="MobiDB-lite"/>
    </source>
</evidence>
<organism evidence="3 4">
    <name type="scientific">Muntiacus reevesi</name>
    <name type="common">Reeves' muntjac</name>
    <name type="synonym">Cervus reevesi</name>
    <dbReference type="NCBI Taxonomy" id="9886"/>
    <lineage>
        <taxon>Eukaryota</taxon>
        <taxon>Metazoa</taxon>
        <taxon>Chordata</taxon>
        <taxon>Craniata</taxon>
        <taxon>Vertebrata</taxon>
        <taxon>Euteleostomi</taxon>
        <taxon>Mammalia</taxon>
        <taxon>Eutheria</taxon>
        <taxon>Laurasiatheria</taxon>
        <taxon>Artiodactyla</taxon>
        <taxon>Ruminantia</taxon>
        <taxon>Pecora</taxon>
        <taxon>Cervidae</taxon>
        <taxon>Muntiacinae</taxon>
        <taxon>Muntiacus</taxon>
    </lineage>
</organism>
<dbReference type="Gene3D" id="2.80.10.70">
    <property type="entry name" value="Spindlin/Ssty"/>
    <property type="match status" value="2"/>
</dbReference>
<feature type="compositionally biased region" description="Polar residues" evidence="2">
    <location>
        <begin position="1"/>
        <end position="11"/>
    </location>
</feature>
<feature type="compositionally biased region" description="Polar residues" evidence="2">
    <location>
        <begin position="33"/>
        <end position="51"/>
    </location>
</feature>
<comment type="similarity">
    <text evidence="1">Belongs to the SPIN/STSY family.</text>
</comment>
<gene>
    <name evidence="3" type="ORF">FD755_016603</name>
</gene>
<name>A0A5N3XEX2_MUNRE</name>
<dbReference type="Pfam" id="PF02513">
    <property type="entry name" value="Spin-Ssty"/>
    <property type="match status" value="1"/>
</dbReference>
<dbReference type="PANTHER" id="PTHR10405">
    <property type="entry name" value="SPINDLIN"/>
    <property type="match status" value="1"/>
</dbReference>
<dbReference type="GO" id="GO:0007276">
    <property type="term" value="P:gamete generation"/>
    <property type="evidence" value="ECO:0007669"/>
    <property type="project" value="InterPro"/>
</dbReference>
<protein>
    <submittedName>
        <fullName evidence="3">Uncharacterized protein</fullName>
    </submittedName>
</protein>
<reference evidence="3 4" key="1">
    <citation type="submission" date="2019-06" db="EMBL/GenBank/DDBJ databases">
        <title>Discovery of a novel chromosome fission-fusion reversal in muntjac.</title>
        <authorList>
            <person name="Mudd A.B."/>
            <person name="Bredeson J.V."/>
            <person name="Baum R."/>
            <person name="Hockemeyer D."/>
            <person name="Rokhsar D.S."/>
        </authorList>
    </citation>
    <scope>NUCLEOTIDE SEQUENCE [LARGE SCALE GENOMIC DNA]</scope>
    <source>
        <strain evidence="3">UCam_UCB_Mr</strain>
        <tissue evidence="3">Fibroblast cell line</tissue>
    </source>
</reference>
<evidence type="ECO:0000313" key="4">
    <source>
        <dbReference type="Proteomes" id="UP000326062"/>
    </source>
</evidence>
<feature type="region of interest" description="Disordered" evidence="2">
    <location>
        <begin position="1"/>
        <end position="60"/>
    </location>
</feature>
<keyword evidence="4" id="KW-1185">Reference proteome</keyword>
<accession>A0A5N3XEX2</accession>
<dbReference type="InterPro" id="IPR042567">
    <property type="entry name" value="SPIN/Ssty_sf"/>
</dbReference>
<dbReference type="EMBL" id="VCEB01000012">
    <property type="protein sequence ID" value="KAB0371665.1"/>
    <property type="molecule type" value="Genomic_DNA"/>
</dbReference>
<dbReference type="Proteomes" id="UP000326062">
    <property type="component" value="Chromosome 12"/>
</dbReference>
<evidence type="ECO:0000313" key="3">
    <source>
        <dbReference type="EMBL" id="KAB0371665.1"/>
    </source>
</evidence>
<dbReference type="AlphaFoldDB" id="A0A5N3XEX2"/>
<comment type="caution">
    <text evidence="3">The sequence shown here is derived from an EMBL/GenBank/DDBJ whole genome shotgun (WGS) entry which is preliminary data.</text>
</comment>